<keyword evidence="4" id="KW-0158">Chromosome</keyword>
<dbReference type="Pfam" id="PF16740">
    <property type="entry name" value="SKA2"/>
    <property type="match status" value="1"/>
</dbReference>
<keyword evidence="19" id="KW-1185">Reference proteome</keyword>
<dbReference type="OrthoDB" id="1918952at2759"/>
<evidence type="ECO:0000259" key="17">
    <source>
        <dbReference type="Pfam" id="PF16740"/>
    </source>
</evidence>
<evidence type="ECO:0000256" key="13">
    <source>
        <dbReference type="ARBA" id="ARBA00029651"/>
    </source>
</evidence>
<feature type="region of interest" description="Disordered" evidence="15">
    <location>
        <begin position="283"/>
        <end position="315"/>
    </location>
</feature>
<keyword evidence="14" id="KW-0175">Coiled coil</keyword>
<keyword evidence="11" id="KW-0131">Cell cycle</keyword>
<name>A0A8J6CZC6_9ROSI</name>
<evidence type="ECO:0000256" key="12">
    <source>
        <dbReference type="ARBA" id="ARBA00023328"/>
    </source>
</evidence>
<accession>A0A8J6CZC6</accession>
<evidence type="ECO:0000256" key="4">
    <source>
        <dbReference type="ARBA" id="ARBA00022454"/>
    </source>
</evidence>
<keyword evidence="10" id="KW-0206">Cytoskeleton</keyword>
<dbReference type="GO" id="GO:0008017">
    <property type="term" value="F:microtubule binding"/>
    <property type="evidence" value="ECO:0007669"/>
    <property type="project" value="InterPro"/>
</dbReference>
<dbReference type="GO" id="GO:0005876">
    <property type="term" value="C:spindle microtubule"/>
    <property type="evidence" value="ECO:0007669"/>
    <property type="project" value="InterPro"/>
</dbReference>
<evidence type="ECO:0000256" key="15">
    <source>
        <dbReference type="SAM" id="MobiDB-lite"/>
    </source>
</evidence>
<evidence type="ECO:0000259" key="16">
    <source>
        <dbReference type="Pfam" id="PF05678"/>
    </source>
</evidence>
<dbReference type="GO" id="GO:0000278">
    <property type="term" value="P:mitotic cell cycle"/>
    <property type="evidence" value="ECO:0007669"/>
    <property type="project" value="TreeGrafter"/>
</dbReference>
<evidence type="ECO:0000256" key="8">
    <source>
        <dbReference type="ARBA" id="ARBA00022776"/>
    </source>
</evidence>
<feature type="domain" description="VQ" evidence="16">
    <location>
        <begin position="221"/>
        <end position="241"/>
    </location>
</feature>
<evidence type="ECO:0000256" key="11">
    <source>
        <dbReference type="ARBA" id="ARBA00023306"/>
    </source>
</evidence>
<dbReference type="EMBL" id="JAHUZN010000007">
    <property type="protein sequence ID" value="KAG8487790.1"/>
    <property type="molecule type" value="Genomic_DNA"/>
</dbReference>
<dbReference type="InterPro" id="IPR042091">
    <property type="entry name" value="Ska2_N"/>
</dbReference>
<evidence type="ECO:0000256" key="9">
    <source>
        <dbReference type="ARBA" id="ARBA00022838"/>
    </source>
</evidence>
<protein>
    <recommendedName>
        <fullName evidence="13">Protein FAM33A</fullName>
    </recommendedName>
</protein>
<gene>
    <name evidence="18" type="ORF">CXB51_018610</name>
</gene>
<dbReference type="PANTHER" id="PTHR32017">
    <property type="entry name" value="SPINDLE AND KINETOCHORE-ASSOCIATED PROTEIN 2"/>
    <property type="match status" value="1"/>
</dbReference>
<keyword evidence="5" id="KW-0963">Cytoplasm</keyword>
<dbReference type="PANTHER" id="PTHR32017:SF3">
    <property type="entry name" value="SPINDLE AND KINETOCHORE-ASSOCIATED PROTEIN 2"/>
    <property type="match status" value="1"/>
</dbReference>
<dbReference type="Pfam" id="PF05678">
    <property type="entry name" value="VQ"/>
    <property type="match status" value="1"/>
</dbReference>
<evidence type="ECO:0000256" key="5">
    <source>
        <dbReference type="ARBA" id="ARBA00022490"/>
    </source>
</evidence>
<evidence type="ECO:0000256" key="10">
    <source>
        <dbReference type="ARBA" id="ARBA00023212"/>
    </source>
</evidence>
<dbReference type="InterPro" id="IPR026762">
    <property type="entry name" value="Ska2"/>
</dbReference>
<keyword evidence="7" id="KW-0493">Microtubule</keyword>
<comment type="subcellular location">
    <subcellularLocation>
        <location evidence="2">Chromosome</location>
        <location evidence="2">Centromere</location>
        <location evidence="2">Kinetochore</location>
    </subcellularLocation>
    <subcellularLocation>
        <location evidence="1">Cytoplasm</location>
        <location evidence="1">Cytoskeleton</location>
        <location evidence="1">Spindle</location>
    </subcellularLocation>
</comment>
<evidence type="ECO:0000256" key="7">
    <source>
        <dbReference type="ARBA" id="ARBA00022701"/>
    </source>
</evidence>
<keyword evidence="12" id="KW-0137">Centromere</keyword>
<feature type="compositionally biased region" description="Polar residues" evidence="15">
    <location>
        <begin position="283"/>
        <end position="299"/>
    </location>
</feature>
<keyword evidence="9" id="KW-0995">Kinetochore</keyword>
<comment type="similarity">
    <text evidence="3">Belongs to the SKA2 family.</text>
</comment>
<feature type="region of interest" description="Disordered" evidence="15">
    <location>
        <begin position="342"/>
        <end position="375"/>
    </location>
</feature>
<reference evidence="18 19" key="1">
    <citation type="journal article" date="2021" name="bioRxiv">
        <title>The Gossypium anomalum genome as a resource for cotton improvement and evolutionary analysis of hybrid incompatibility.</title>
        <authorList>
            <person name="Grover C.E."/>
            <person name="Yuan D."/>
            <person name="Arick M.A."/>
            <person name="Miller E.R."/>
            <person name="Hu G."/>
            <person name="Peterson D.G."/>
            <person name="Wendel J.F."/>
            <person name="Udall J.A."/>
        </authorList>
    </citation>
    <scope>NUCLEOTIDE SEQUENCE [LARGE SCALE GENOMIC DNA]</scope>
    <source>
        <strain evidence="18">JFW-Udall</strain>
        <tissue evidence="18">Leaf</tissue>
    </source>
</reference>
<comment type="caution">
    <text evidence="18">The sequence shown here is derived from an EMBL/GenBank/DDBJ whole genome shotgun (WGS) entry which is preliminary data.</text>
</comment>
<dbReference type="Gene3D" id="6.10.250.1380">
    <property type="match status" value="1"/>
</dbReference>
<evidence type="ECO:0000256" key="3">
    <source>
        <dbReference type="ARBA" id="ARBA00010684"/>
    </source>
</evidence>
<keyword evidence="6" id="KW-0132">Cell division</keyword>
<organism evidence="18 19">
    <name type="scientific">Gossypium anomalum</name>
    <dbReference type="NCBI Taxonomy" id="47600"/>
    <lineage>
        <taxon>Eukaryota</taxon>
        <taxon>Viridiplantae</taxon>
        <taxon>Streptophyta</taxon>
        <taxon>Embryophyta</taxon>
        <taxon>Tracheophyta</taxon>
        <taxon>Spermatophyta</taxon>
        <taxon>Magnoliopsida</taxon>
        <taxon>eudicotyledons</taxon>
        <taxon>Gunneridae</taxon>
        <taxon>Pentapetalae</taxon>
        <taxon>rosids</taxon>
        <taxon>malvids</taxon>
        <taxon>Malvales</taxon>
        <taxon>Malvaceae</taxon>
        <taxon>Malvoideae</taxon>
        <taxon>Gossypium</taxon>
    </lineage>
</organism>
<dbReference type="InterPro" id="IPR008889">
    <property type="entry name" value="VQ"/>
</dbReference>
<evidence type="ECO:0000256" key="14">
    <source>
        <dbReference type="SAM" id="Coils"/>
    </source>
</evidence>
<sequence length="375" mass="42085">MGHNNRNNEEKSHHQAADNLVNLFTKANHDLLVVQYRLEKEFQQIYPDNANPMKLVSRIKKIQEELSSLTEQCRELLSAKQDLIDKARTILVGNRNLLQRMQASTGTSLTSDSDDPALTNFNQIIDEWTDQVRSRIGMFVALLYPIMADTIGNEIKCRNQSLRISTNYFSQPLFKATEQTLISKDDDDPSWFLSSKSFCPAALLNMVNHQYNLASSSSATPTMFVQADANTFRDLVQKLTGFTGPDTDKLPGRLSSTAPRRPPFKLQERRQHAMRKLEIKLGTLTTCPTNSSPTQSCSPGQVPRLDSPSPSPVTPLSFGTISPSSPVVSVWEEEKAISEKGFYLHPSPLNTPRGSQPPELLTLFPLTSHRQDKRE</sequence>
<dbReference type="GO" id="GO:0000940">
    <property type="term" value="C:outer kinetochore"/>
    <property type="evidence" value="ECO:0007669"/>
    <property type="project" value="InterPro"/>
</dbReference>
<feature type="domain" description="Ska2 N-terminal" evidence="17">
    <location>
        <begin position="14"/>
        <end position="122"/>
    </location>
</feature>
<dbReference type="GO" id="GO:0051301">
    <property type="term" value="P:cell division"/>
    <property type="evidence" value="ECO:0007669"/>
    <property type="project" value="UniProtKB-KW"/>
</dbReference>
<dbReference type="AlphaFoldDB" id="A0A8J6CZC6"/>
<keyword evidence="8" id="KW-0498">Mitosis</keyword>
<evidence type="ECO:0000256" key="1">
    <source>
        <dbReference type="ARBA" id="ARBA00004186"/>
    </source>
</evidence>
<proteinExistence type="inferred from homology"/>
<evidence type="ECO:0000313" key="19">
    <source>
        <dbReference type="Proteomes" id="UP000701853"/>
    </source>
</evidence>
<evidence type="ECO:0000256" key="6">
    <source>
        <dbReference type="ARBA" id="ARBA00022618"/>
    </source>
</evidence>
<evidence type="ECO:0000313" key="18">
    <source>
        <dbReference type="EMBL" id="KAG8487790.1"/>
    </source>
</evidence>
<dbReference type="Proteomes" id="UP000701853">
    <property type="component" value="Chromosome 7"/>
</dbReference>
<feature type="coiled-coil region" evidence="14">
    <location>
        <begin position="59"/>
        <end position="86"/>
    </location>
</feature>
<dbReference type="GO" id="GO:0007059">
    <property type="term" value="P:chromosome segregation"/>
    <property type="evidence" value="ECO:0007669"/>
    <property type="project" value="InterPro"/>
</dbReference>
<evidence type="ECO:0000256" key="2">
    <source>
        <dbReference type="ARBA" id="ARBA00004629"/>
    </source>
</evidence>